<dbReference type="Proteomes" id="UP001143981">
    <property type="component" value="Unassembled WGS sequence"/>
</dbReference>
<feature type="domain" description="B box-type" evidence="3">
    <location>
        <begin position="39"/>
        <end position="81"/>
    </location>
</feature>
<dbReference type="GO" id="GO:0051865">
    <property type="term" value="P:protein autoubiquitination"/>
    <property type="evidence" value="ECO:0007669"/>
    <property type="project" value="TreeGrafter"/>
</dbReference>
<dbReference type="GO" id="GO:0008270">
    <property type="term" value="F:zinc ion binding"/>
    <property type="evidence" value="ECO:0007669"/>
    <property type="project" value="UniProtKB-KW"/>
</dbReference>
<dbReference type="SUPFAM" id="SSF57845">
    <property type="entry name" value="B-box zinc-binding domain"/>
    <property type="match status" value="1"/>
</dbReference>
<dbReference type="GO" id="GO:0061630">
    <property type="term" value="F:ubiquitin protein ligase activity"/>
    <property type="evidence" value="ECO:0007669"/>
    <property type="project" value="TreeGrafter"/>
</dbReference>
<dbReference type="OrthoDB" id="5588412at2759"/>
<dbReference type="AlphaFoldDB" id="A0A9W7Y5B2"/>
<dbReference type="PANTHER" id="PTHR36754:SF2">
    <property type="entry name" value="E3 UBIQUITIN-PROTEIN LIGASE TRIM37"/>
    <property type="match status" value="1"/>
</dbReference>
<dbReference type="GO" id="GO:0031625">
    <property type="term" value="F:ubiquitin protein ligase binding"/>
    <property type="evidence" value="ECO:0007669"/>
    <property type="project" value="TreeGrafter"/>
</dbReference>
<evidence type="ECO:0000313" key="4">
    <source>
        <dbReference type="EMBL" id="KAJ1724238.1"/>
    </source>
</evidence>
<dbReference type="SMART" id="SM00336">
    <property type="entry name" value="BBOX"/>
    <property type="match status" value="1"/>
</dbReference>
<dbReference type="Gene3D" id="3.30.160.60">
    <property type="entry name" value="Classic Zinc Finger"/>
    <property type="match status" value="1"/>
</dbReference>
<evidence type="ECO:0000313" key="5">
    <source>
        <dbReference type="Proteomes" id="UP001143981"/>
    </source>
</evidence>
<accession>A0A9W7Y5B2</accession>
<dbReference type="GO" id="GO:0006513">
    <property type="term" value="P:protein monoubiquitination"/>
    <property type="evidence" value="ECO:0007669"/>
    <property type="project" value="TreeGrafter"/>
</dbReference>
<dbReference type="GO" id="GO:0005778">
    <property type="term" value="C:peroxisomal membrane"/>
    <property type="evidence" value="ECO:0007669"/>
    <property type="project" value="TreeGrafter"/>
</dbReference>
<comment type="caution">
    <text evidence="4">The sequence shown here is derived from an EMBL/GenBank/DDBJ whole genome shotgun (WGS) entry which is preliminary data.</text>
</comment>
<keyword evidence="1" id="KW-0862">Zinc</keyword>
<keyword evidence="5" id="KW-1185">Reference proteome</keyword>
<feature type="region of interest" description="Disordered" evidence="2">
    <location>
        <begin position="531"/>
        <end position="555"/>
    </location>
</feature>
<feature type="non-terminal residue" evidence="4">
    <location>
        <position position="699"/>
    </location>
</feature>
<evidence type="ECO:0000256" key="2">
    <source>
        <dbReference type="SAM" id="MobiDB-lite"/>
    </source>
</evidence>
<dbReference type="GO" id="GO:0016235">
    <property type="term" value="C:aggresome"/>
    <property type="evidence" value="ECO:0007669"/>
    <property type="project" value="TreeGrafter"/>
</dbReference>
<dbReference type="Pfam" id="PF00643">
    <property type="entry name" value="zf-B_box"/>
    <property type="match status" value="1"/>
</dbReference>
<evidence type="ECO:0000259" key="3">
    <source>
        <dbReference type="PROSITE" id="PS50119"/>
    </source>
</evidence>
<protein>
    <recommendedName>
        <fullName evidence="3">B box-type domain-containing protein</fullName>
    </recommendedName>
</protein>
<dbReference type="GO" id="GO:0070842">
    <property type="term" value="P:aggresome assembly"/>
    <property type="evidence" value="ECO:0007669"/>
    <property type="project" value="TreeGrafter"/>
</dbReference>
<proteinExistence type="predicted"/>
<evidence type="ECO:0000256" key="1">
    <source>
        <dbReference type="PROSITE-ProRule" id="PRU00024"/>
    </source>
</evidence>
<dbReference type="GO" id="GO:0005164">
    <property type="term" value="F:tumor necrosis factor receptor binding"/>
    <property type="evidence" value="ECO:0007669"/>
    <property type="project" value="TreeGrafter"/>
</dbReference>
<sequence length="699" mass="76051">DREALGGAAGDSCKDQVCDSDTQVAELTSGDEARVAGLDAPERCATHPGSRNELWCESCETAICGHCARNVAHQAHAVVKLSAAYDDTFEAIEAMQVEMVRSLTDTRQRSALLDAVLLDLATAYGQAQEALDRQVRRDADALEASFTQTQDKLQARLDECREWRSGLEETLKTVQMMVEEFPPAQMVLRRERILGLLEAVERARPTDWWAPPPPADDLADLVQPGWRYTTLYVPMVLELGRKRGHVRVVSDPFPAHGMVWRVEARRSRGPLGDPCLLIAVSCIEGCETSALAIGVHIAAADTTRNSSSSMASTRGGSALELLRRPTEHDQQQHFRQEDHANAWSKNALREFSVCSLPELEDSNVLDGDGGVTVRFGVRPESFKELARVQHERICALEEQVGELRRQKQLNSVDAYGDPDGALSVRQNRRRRDTSDVRGWATSPRINHHGGIGAVRMRQVAEPSSSVGSPRMSAALLSGFTFTSTRDSHVADSPSLLLSPLVVGPDHLRQSSQPNIQLRRSPPEALANSVRRRANSNQARGSGQIPVTSSPLRIGSMLPASPASMCPKSNTAGPNATFSMFGIAACSNVSQVSMAYSQPEFSRQQATSEDGKPAGMLRRLSGWMKTTEGRVTQQAKRMRQQLVVGGNAGHQHSGDKDDDICDWTFLDGTLSPGSPKADSSAAPTSLAMRLVGTAENESPV</sequence>
<dbReference type="PROSITE" id="PS50119">
    <property type="entry name" value="ZF_BBOX"/>
    <property type="match status" value="1"/>
</dbReference>
<dbReference type="EMBL" id="JANBOI010002140">
    <property type="protein sequence ID" value="KAJ1724238.1"/>
    <property type="molecule type" value="Genomic_DNA"/>
</dbReference>
<keyword evidence="1" id="KW-0863">Zinc-finger</keyword>
<reference evidence="4" key="1">
    <citation type="submission" date="2022-07" db="EMBL/GenBank/DDBJ databases">
        <title>Phylogenomic reconstructions and comparative analyses of Kickxellomycotina fungi.</title>
        <authorList>
            <person name="Reynolds N.K."/>
            <person name="Stajich J.E."/>
            <person name="Barry K."/>
            <person name="Grigoriev I.V."/>
            <person name="Crous P."/>
            <person name="Smith M.E."/>
        </authorList>
    </citation>
    <scope>NUCLEOTIDE SEQUENCE</scope>
    <source>
        <strain evidence="4">BCRC 34381</strain>
    </source>
</reference>
<dbReference type="PANTHER" id="PTHR36754">
    <property type="entry name" value="E3 UBIQUITIN-PROTEIN LIGASE TRIM37"/>
    <property type="match status" value="1"/>
</dbReference>
<feature type="compositionally biased region" description="Polar residues" evidence="2">
    <location>
        <begin position="534"/>
        <end position="550"/>
    </location>
</feature>
<name>A0A9W7Y5B2_9FUNG</name>
<keyword evidence="1" id="KW-0479">Metal-binding</keyword>
<organism evidence="4 5">
    <name type="scientific">Coemansia biformis</name>
    <dbReference type="NCBI Taxonomy" id="1286918"/>
    <lineage>
        <taxon>Eukaryota</taxon>
        <taxon>Fungi</taxon>
        <taxon>Fungi incertae sedis</taxon>
        <taxon>Zoopagomycota</taxon>
        <taxon>Kickxellomycotina</taxon>
        <taxon>Kickxellomycetes</taxon>
        <taxon>Kickxellales</taxon>
        <taxon>Kickxellaceae</taxon>
        <taxon>Coemansia</taxon>
    </lineage>
</organism>
<dbReference type="CDD" id="cd19756">
    <property type="entry name" value="Bbox2"/>
    <property type="match status" value="1"/>
</dbReference>
<feature type="non-terminal residue" evidence="4">
    <location>
        <position position="1"/>
    </location>
</feature>
<dbReference type="InterPro" id="IPR000315">
    <property type="entry name" value="Znf_B-box"/>
</dbReference>
<gene>
    <name evidence="4" type="ORF">LPJ61_005757</name>
</gene>
<dbReference type="InterPro" id="IPR053003">
    <property type="entry name" value="TRIM_RBCC_E3_ubiq-ligases"/>
</dbReference>